<evidence type="ECO:0000313" key="2">
    <source>
        <dbReference type="EMBL" id="CAD7690406.1"/>
    </source>
</evidence>
<feature type="region of interest" description="Disordered" evidence="1">
    <location>
        <begin position="276"/>
        <end position="305"/>
    </location>
</feature>
<dbReference type="EMBL" id="CAJHUB010000770">
    <property type="protein sequence ID" value="CAD7690406.1"/>
    <property type="molecule type" value="Genomic_DNA"/>
</dbReference>
<evidence type="ECO:0000256" key="1">
    <source>
        <dbReference type="SAM" id="MobiDB-lite"/>
    </source>
</evidence>
<feature type="compositionally biased region" description="Basic and acidic residues" evidence="1">
    <location>
        <begin position="178"/>
        <end position="196"/>
    </location>
</feature>
<reference evidence="2" key="1">
    <citation type="submission" date="2020-12" db="EMBL/GenBank/DDBJ databases">
        <authorList>
            <consortium name="Molecular Ecology Group"/>
        </authorList>
    </citation>
    <scope>NUCLEOTIDE SEQUENCE</scope>
    <source>
        <strain evidence="2">TBG_1078</strain>
    </source>
</reference>
<organism evidence="2 3">
    <name type="scientific">Nyctereutes procyonoides</name>
    <name type="common">Raccoon dog</name>
    <name type="synonym">Canis procyonoides</name>
    <dbReference type="NCBI Taxonomy" id="34880"/>
    <lineage>
        <taxon>Eukaryota</taxon>
        <taxon>Metazoa</taxon>
        <taxon>Chordata</taxon>
        <taxon>Craniata</taxon>
        <taxon>Vertebrata</taxon>
        <taxon>Euteleostomi</taxon>
        <taxon>Mammalia</taxon>
        <taxon>Eutheria</taxon>
        <taxon>Laurasiatheria</taxon>
        <taxon>Carnivora</taxon>
        <taxon>Caniformia</taxon>
        <taxon>Canidae</taxon>
        <taxon>Nyctereutes</taxon>
    </lineage>
</organism>
<accession>A0A811ZP61</accession>
<comment type="caution">
    <text evidence="2">The sequence shown here is derived from an EMBL/GenBank/DDBJ whole genome shotgun (WGS) entry which is preliminary data.</text>
</comment>
<feature type="region of interest" description="Disordered" evidence="1">
    <location>
        <begin position="173"/>
        <end position="234"/>
    </location>
</feature>
<feature type="region of interest" description="Disordered" evidence="1">
    <location>
        <begin position="1"/>
        <end position="28"/>
    </location>
</feature>
<name>A0A811ZP61_NYCPR</name>
<protein>
    <submittedName>
        <fullName evidence="2">(raccoon dog) hypothetical protein</fullName>
    </submittedName>
</protein>
<proteinExistence type="predicted"/>
<feature type="compositionally biased region" description="Basic and acidic residues" evidence="1">
    <location>
        <begin position="296"/>
        <end position="305"/>
    </location>
</feature>
<feature type="compositionally biased region" description="Basic and acidic residues" evidence="1">
    <location>
        <begin position="11"/>
        <end position="26"/>
    </location>
</feature>
<keyword evidence="3" id="KW-1185">Reference proteome</keyword>
<dbReference type="AlphaFoldDB" id="A0A811ZP61"/>
<evidence type="ECO:0000313" key="3">
    <source>
        <dbReference type="Proteomes" id="UP000645828"/>
    </source>
</evidence>
<dbReference type="Proteomes" id="UP000645828">
    <property type="component" value="Unassembled WGS sequence"/>
</dbReference>
<gene>
    <name evidence="2" type="ORF">NYPRO_LOCUS23200</name>
</gene>
<sequence>MSARRGTQWDGRGRAEQPRVCRERGGGEVPGTSMSRLNIYPYIIVWHCYPPRPPGPGRAGRGAPGCRGAFRGCAQAAVEGLWVHPCGAAECGWGLPGPCNPMLGVCEEGWSDICWEIASFLSTFSFSARRHLKTTCTHKWCFWGKEVWTGNEILPPTRRTSLVETHEVGEGWGSRYSGAEERWGPRGGSRPKDPKGGRKGFSSHFSLSSPERITGHAFPSPFGCNPGPPRPRRYVGHAGRVSGIPGTPRNYLPRTAGPLASCQELNKWRDPHGVLAEGTAASAEPLTLHSKLSLKGKGESRGRKD</sequence>